<dbReference type="Gene3D" id="3.90.1300.10">
    <property type="entry name" value="Amidase signature (AS) domain"/>
    <property type="match status" value="1"/>
</dbReference>
<dbReference type="Proteomes" id="UP000230531">
    <property type="component" value="Chromosome"/>
</dbReference>
<dbReference type="InterPro" id="IPR036928">
    <property type="entry name" value="AS_sf"/>
</dbReference>
<dbReference type="GO" id="GO:0003824">
    <property type="term" value="F:catalytic activity"/>
    <property type="evidence" value="ECO:0007669"/>
    <property type="project" value="InterPro"/>
</dbReference>
<dbReference type="InterPro" id="IPR000120">
    <property type="entry name" value="Amidase"/>
</dbReference>
<name>A0A2K8K4F6_CARRU</name>
<dbReference type="Pfam" id="PF01425">
    <property type="entry name" value="Amidase"/>
    <property type="match status" value="1"/>
</dbReference>
<sequence length="453" mass="52673">MNFLCKIGIKKIFLLLKNKIISNYELTKCCLNNLIKINKKNNFIIDFFYKESLNFAKQLDNKKTFAIPISLKNIFSIKNKKLTSNSNILKKHNSKYNSDIVKILKINNFNILSIDLLDEFCLGSDGINNLNLKNLFNKKNIIGGSSTGSCLNISYGCNLLSLGSDTGGSSRTPSSFSNIIGFKPTNGIFTRNGMIPYSSFLDNCSIITNYAEDCKFLFNILRYKNLDLFSNIKKTFINFKKKKKILILNYKEFFSSNELKIIFEKIIKNFEELNFNIINENINFCSFLNLYNSISSKDFFSNTCKFDGIKYGFNNFFYKNINDFIKLNRIFSKDCKNKIIKGNNFFIFKKNFNILEIKKIEKIFQNCFEKSNFILLPTNLDIFEKKNNIYSEYVDLFTMISNILGFPTINLRIGFINHSPIGFQIICNKNNDLDLLELSILYESFNFKNYVFN</sequence>
<dbReference type="RefSeq" id="WP_157801549.1">
    <property type="nucleotide sequence ID" value="NZ_CP024798.1"/>
</dbReference>
<dbReference type="PANTHER" id="PTHR11895:SF151">
    <property type="entry name" value="GLUTAMYL-TRNA(GLN) AMIDOTRANSFERASE SUBUNIT A"/>
    <property type="match status" value="1"/>
</dbReference>
<dbReference type="OrthoDB" id="8872210at2"/>
<protein>
    <recommendedName>
        <fullName evidence="1">Amidase domain-containing protein</fullName>
    </recommendedName>
</protein>
<dbReference type="EMBL" id="CP024798">
    <property type="protein sequence ID" value="ATX33479.1"/>
    <property type="molecule type" value="Genomic_DNA"/>
</dbReference>
<evidence type="ECO:0000259" key="1">
    <source>
        <dbReference type="Pfam" id="PF01425"/>
    </source>
</evidence>
<organism evidence="2 3">
    <name type="scientific">Carsonella ruddii</name>
    <dbReference type="NCBI Taxonomy" id="114186"/>
    <lineage>
        <taxon>Bacteria</taxon>
        <taxon>Pseudomonadati</taxon>
        <taxon>Pseudomonadota</taxon>
        <taxon>Gammaproteobacteria</taxon>
        <taxon>Oceanospirillales</taxon>
        <taxon>Halomonadaceae</taxon>
        <taxon>Zymobacter group</taxon>
        <taxon>Candidatus Carsonella</taxon>
    </lineage>
</organism>
<evidence type="ECO:0000313" key="2">
    <source>
        <dbReference type="EMBL" id="ATX33479.1"/>
    </source>
</evidence>
<evidence type="ECO:0000313" key="3">
    <source>
        <dbReference type="Proteomes" id="UP000230531"/>
    </source>
</evidence>
<feature type="domain" description="Amidase" evidence="1">
    <location>
        <begin position="25"/>
        <end position="436"/>
    </location>
</feature>
<dbReference type="SUPFAM" id="SSF75304">
    <property type="entry name" value="Amidase signature (AS) enzymes"/>
    <property type="match status" value="1"/>
</dbReference>
<accession>A0A2K8K4F6</accession>
<reference evidence="2 3" key="1">
    <citation type="submission" date="2017-11" db="EMBL/GenBank/DDBJ databases">
        <title>The genome sequence of Candidatus Carsonella ruddii from the psyllid Bactericera trigonica.</title>
        <authorList>
            <person name="Katsir L."/>
            <person name="Zhepu R."/>
            <person name="Piasezky A."/>
            <person name="Jong J."/>
            <person name="Sela N."/>
            <person name="Freilich S."/>
            <person name="Bahar O."/>
        </authorList>
    </citation>
    <scope>NUCLEOTIDE SEQUENCE [LARGE SCALE GENOMIC DNA]</scope>
    <source>
        <strain evidence="2 3">BT</strain>
    </source>
</reference>
<dbReference type="PANTHER" id="PTHR11895">
    <property type="entry name" value="TRANSAMIDASE"/>
    <property type="match status" value="1"/>
</dbReference>
<dbReference type="InterPro" id="IPR023631">
    <property type="entry name" value="Amidase_dom"/>
</dbReference>
<dbReference type="AlphaFoldDB" id="A0A2K8K4F6"/>
<gene>
    <name evidence="2" type="ORF">CUN91_00745</name>
</gene>
<proteinExistence type="predicted"/>